<evidence type="ECO:0000256" key="2">
    <source>
        <dbReference type="ARBA" id="ARBA00022475"/>
    </source>
</evidence>
<reference evidence="6" key="2">
    <citation type="submission" date="2021-08" db="EMBL/GenBank/DDBJ databases">
        <authorList>
            <person name="Gostincar C."/>
            <person name="Sun X."/>
            <person name="Song Z."/>
            <person name="Gunde-Cimerman N."/>
        </authorList>
    </citation>
    <scope>NUCLEOTIDE SEQUENCE</scope>
    <source>
        <strain evidence="6">EXF-9298</strain>
    </source>
</reference>
<dbReference type="SMART" id="SM00831">
    <property type="entry name" value="Cation_ATPase_N"/>
    <property type="match status" value="1"/>
</dbReference>
<dbReference type="InterPro" id="IPR004014">
    <property type="entry name" value="ATPase_P-typ_cation-transptr_N"/>
</dbReference>
<keyword evidence="4" id="KW-0812">Transmembrane</keyword>
<dbReference type="Gene3D" id="1.20.1110.10">
    <property type="entry name" value="Calcium-transporting ATPase, transmembrane domain"/>
    <property type="match status" value="1"/>
</dbReference>
<feature type="domain" description="Cation-transporting P-type ATPase N-terminal" evidence="5">
    <location>
        <begin position="141"/>
        <end position="213"/>
    </location>
</feature>
<feature type="region of interest" description="Disordered" evidence="3">
    <location>
        <begin position="1"/>
        <end position="64"/>
    </location>
</feature>
<evidence type="ECO:0000256" key="4">
    <source>
        <dbReference type="SAM" id="Phobius"/>
    </source>
</evidence>
<name>A0A9P8JJ77_AURME</name>
<dbReference type="GO" id="GO:1990573">
    <property type="term" value="P:potassium ion import across plasma membrane"/>
    <property type="evidence" value="ECO:0007669"/>
    <property type="project" value="TreeGrafter"/>
</dbReference>
<keyword evidence="2" id="KW-1003">Cell membrane</keyword>
<dbReference type="GO" id="GO:0005886">
    <property type="term" value="C:plasma membrane"/>
    <property type="evidence" value="ECO:0007669"/>
    <property type="project" value="UniProtKB-SubCell"/>
</dbReference>
<feature type="non-terminal residue" evidence="6">
    <location>
        <position position="430"/>
    </location>
</feature>
<dbReference type="SUPFAM" id="SSF81653">
    <property type="entry name" value="Calcium ATPase, transduction domain A"/>
    <property type="match status" value="1"/>
</dbReference>
<reference evidence="6" key="1">
    <citation type="journal article" date="2021" name="J Fungi (Basel)">
        <title>Virulence traits and population genomics of the black yeast Aureobasidium melanogenum.</title>
        <authorList>
            <person name="Cernosa A."/>
            <person name="Sun X."/>
            <person name="Gostincar C."/>
            <person name="Fang C."/>
            <person name="Gunde-Cimerman N."/>
            <person name="Song Z."/>
        </authorList>
    </citation>
    <scope>NUCLEOTIDE SEQUENCE</scope>
    <source>
        <strain evidence="6">EXF-9298</strain>
    </source>
</reference>
<evidence type="ECO:0000313" key="7">
    <source>
        <dbReference type="Proteomes" id="UP000729357"/>
    </source>
</evidence>
<feature type="compositionally biased region" description="Low complexity" evidence="3">
    <location>
        <begin position="53"/>
        <end position="62"/>
    </location>
</feature>
<organism evidence="6 7">
    <name type="scientific">Aureobasidium melanogenum</name>
    <name type="common">Aureobasidium pullulans var. melanogenum</name>
    <dbReference type="NCBI Taxonomy" id="46634"/>
    <lineage>
        <taxon>Eukaryota</taxon>
        <taxon>Fungi</taxon>
        <taxon>Dikarya</taxon>
        <taxon>Ascomycota</taxon>
        <taxon>Pezizomycotina</taxon>
        <taxon>Dothideomycetes</taxon>
        <taxon>Dothideomycetidae</taxon>
        <taxon>Dothideales</taxon>
        <taxon>Saccotheciaceae</taxon>
        <taxon>Aureobasidium</taxon>
    </lineage>
</organism>
<dbReference type="InterPro" id="IPR008250">
    <property type="entry name" value="ATPase_P-typ_transduc_dom_A_sf"/>
</dbReference>
<proteinExistence type="predicted"/>
<dbReference type="InterPro" id="IPR050510">
    <property type="entry name" value="Cation_transp_ATPase_P-type"/>
</dbReference>
<keyword evidence="4" id="KW-1133">Transmembrane helix</keyword>
<dbReference type="EMBL" id="JAHFXS010006124">
    <property type="protein sequence ID" value="KAG9934918.1"/>
    <property type="molecule type" value="Genomic_DNA"/>
</dbReference>
<comment type="caution">
    <text evidence="6">The sequence shown here is derived from an EMBL/GenBank/DDBJ whole genome shotgun (WGS) entry which is preliminary data.</text>
</comment>
<evidence type="ECO:0000259" key="5">
    <source>
        <dbReference type="SMART" id="SM00831"/>
    </source>
</evidence>
<sequence length="430" mass="47679">MSSSFDQDSSLEKGEMEHMSRIVTSNDPPRITFEPEDRLERRRRHSRQRSVSRDSISSVRSRAQSTSAAAGLPIEFRTLSFNVSHSQTVNDVVKESKWRKSKTATKAKSTTKTIKSPFSLKQKPKVEDKRQNDAEHFEKLDFHILDAQSVLHGLSSSELGLTPEYASTRLATDGKNMLPRRRQNYAKKLFEYVFGGFCSVLWVGVIIFFICWKPLGNPDPQAYNLGLAILVLIVIFLQACFSAFQDWSTGRTMNAILDLLPADALVVRGGQTTKVPSTDLVVGDIVKISIGNKVPADIRLLATSGDVRFDRSMLTGESDEIEGAVDSTDKNFLETRNIGLMGTMVTNGSATGVVVLTGKNTCMGRISSAMAGAKEEITLIQKEINRFVIIIVCLTVVLALAILLTWVGWLHRDHRSYMSVVAMLNNVMGE</sequence>
<dbReference type="AlphaFoldDB" id="A0A9P8JJ77"/>
<dbReference type="GO" id="GO:0036376">
    <property type="term" value="P:sodium ion export across plasma membrane"/>
    <property type="evidence" value="ECO:0007669"/>
    <property type="project" value="TreeGrafter"/>
</dbReference>
<feature type="transmembrane region" description="Helical" evidence="4">
    <location>
        <begin position="189"/>
        <end position="210"/>
    </location>
</feature>
<dbReference type="GO" id="GO:0030007">
    <property type="term" value="P:intracellular potassium ion homeostasis"/>
    <property type="evidence" value="ECO:0007669"/>
    <property type="project" value="TreeGrafter"/>
</dbReference>
<evidence type="ECO:0000256" key="3">
    <source>
        <dbReference type="SAM" id="MobiDB-lite"/>
    </source>
</evidence>
<dbReference type="InterPro" id="IPR023298">
    <property type="entry name" value="ATPase_P-typ_TM_dom_sf"/>
</dbReference>
<dbReference type="Pfam" id="PF00122">
    <property type="entry name" value="E1-E2_ATPase"/>
    <property type="match status" value="1"/>
</dbReference>
<dbReference type="SUPFAM" id="SSF81665">
    <property type="entry name" value="Calcium ATPase, transmembrane domain M"/>
    <property type="match status" value="1"/>
</dbReference>
<keyword evidence="4" id="KW-0472">Membrane</keyword>
<feature type="compositionally biased region" description="Basic and acidic residues" evidence="3">
    <location>
        <begin position="10"/>
        <end position="20"/>
    </location>
</feature>
<dbReference type="PANTHER" id="PTHR43294:SF21">
    <property type="entry name" value="CATION TRANSPORTING ATPASE"/>
    <property type="match status" value="1"/>
</dbReference>
<feature type="compositionally biased region" description="Basic residues" evidence="3">
    <location>
        <begin position="41"/>
        <end position="50"/>
    </location>
</feature>
<dbReference type="InterPro" id="IPR059000">
    <property type="entry name" value="ATPase_P-type_domA"/>
</dbReference>
<dbReference type="GO" id="GO:0006883">
    <property type="term" value="P:intracellular sodium ion homeostasis"/>
    <property type="evidence" value="ECO:0007669"/>
    <property type="project" value="TreeGrafter"/>
</dbReference>
<dbReference type="Pfam" id="PF00690">
    <property type="entry name" value="Cation_ATPase_N"/>
    <property type="match status" value="1"/>
</dbReference>
<dbReference type="PANTHER" id="PTHR43294">
    <property type="entry name" value="SODIUM/POTASSIUM-TRANSPORTING ATPASE SUBUNIT ALPHA"/>
    <property type="match status" value="1"/>
</dbReference>
<feature type="transmembrane region" description="Helical" evidence="4">
    <location>
        <begin position="387"/>
        <end position="409"/>
    </location>
</feature>
<protein>
    <submittedName>
        <fullName evidence="6">Na/K ATPase alpha 1 subunit</fullName>
    </submittedName>
</protein>
<accession>A0A9P8JJ77</accession>
<evidence type="ECO:0000256" key="1">
    <source>
        <dbReference type="ARBA" id="ARBA00004651"/>
    </source>
</evidence>
<dbReference type="Gene3D" id="2.70.150.10">
    <property type="entry name" value="Calcium-transporting ATPase, cytoplasmic transduction domain A"/>
    <property type="match status" value="1"/>
</dbReference>
<feature type="transmembrane region" description="Helical" evidence="4">
    <location>
        <begin position="222"/>
        <end position="244"/>
    </location>
</feature>
<dbReference type="GO" id="GO:1902600">
    <property type="term" value="P:proton transmembrane transport"/>
    <property type="evidence" value="ECO:0007669"/>
    <property type="project" value="TreeGrafter"/>
</dbReference>
<comment type="subcellular location">
    <subcellularLocation>
        <location evidence="1">Cell membrane</location>
        <topology evidence="1">Multi-pass membrane protein</topology>
    </subcellularLocation>
</comment>
<gene>
    <name evidence="6" type="ORF">KCU98_g20026</name>
</gene>
<keyword evidence="7" id="KW-1185">Reference proteome</keyword>
<dbReference type="Proteomes" id="UP000729357">
    <property type="component" value="Unassembled WGS sequence"/>
</dbReference>
<dbReference type="GO" id="GO:0005391">
    <property type="term" value="F:P-type sodium:potassium-exchanging transporter activity"/>
    <property type="evidence" value="ECO:0007669"/>
    <property type="project" value="TreeGrafter"/>
</dbReference>
<evidence type="ECO:0000313" key="6">
    <source>
        <dbReference type="EMBL" id="KAG9934918.1"/>
    </source>
</evidence>